<dbReference type="GO" id="GO:0001561">
    <property type="term" value="P:fatty acid alpha-oxidation"/>
    <property type="evidence" value="ECO:0007669"/>
    <property type="project" value="InterPro"/>
</dbReference>
<dbReference type="Pfam" id="PF05721">
    <property type="entry name" value="PhyH"/>
    <property type="match status" value="1"/>
</dbReference>
<evidence type="ECO:0000256" key="10">
    <source>
        <dbReference type="ARBA" id="ARBA00034809"/>
    </source>
</evidence>
<dbReference type="Gene3D" id="2.60.120.620">
    <property type="entry name" value="q2cbj1_9rhob like domain"/>
    <property type="match status" value="1"/>
</dbReference>
<name>A0AAJ7X3A8_PETMA</name>
<comment type="catalytic activity">
    <reaction evidence="21">
        <text>hexadecanoyl-CoA + 2-oxoglutarate + O2 = 2-hydroxyhexadecanoyl-CoA + succinate + CO2</text>
        <dbReference type="Rhea" id="RHEA:54596"/>
        <dbReference type="ChEBI" id="CHEBI:15379"/>
        <dbReference type="ChEBI" id="CHEBI:16526"/>
        <dbReference type="ChEBI" id="CHEBI:16810"/>
        <dbReference type="ChEBI" id="CHEBI:30031"/>
        <dbReference type="ChEBI" id="CHEBI:57379"/>
        <dbReference type="ChEBI" id="CHEBI:74115"/>
    </reaction>
    <physiologicalReaction direction="left-to-right" evidence="21">
        <dbReference type="Rhea" id="RHEA:54597"/>
    </physiologicalReaction>
</comment>
<evidence type="ECO:0000256" key="4">
    <source>
        <dbReference type="ARBA" id="ARBA00005830"/>
    </source>
</evidence>
<evidence type="ECO:0000256" key="6">
    <source>
        <dbReference type="ARBA" id="ARBA00022896"/>
    </source>
</evidence>
<keyword evidence="8" id="KW-0560">Oxidoreductase</keyword>
<comment type="catalytic activity">
    <reaction evidence="18">
        <text>dodecanoyl-CoA + 2-oxoglutarate + O2 = 2-hydroxydodecanoyl-CoA + succinate + CO2</text>
        <dbReference type="Rhea" id="RHEA:54628"/>
        <dbReference type="ChEBI" id="CHEBI:15379"/>
        <dbReference type="ChEBI" id="CHEBI:16526"/>
        <dbReference type="ChEBI" id="CHEBI:16810"/>
        <dbReference type="ChEBI" id="CHEBI:30031"/>
        <dbReference type="ChEBI" id="CHEBI:57375"/>
        <dbReference type="ChEBI" id="CHEBI:138299"/>
    </reaction>
    <physiologicalReaction direction="left-to-right" evidence="18">
        <dbReference type="Rhea" id="RHEA:54629"/>
    </physiologicalReaction>
</comment>
<reference evidence="33" key="1">
    <citation type="submission" date="2025-08" db="UniProtKB">
        <authorList>
            <consortium name="RefSeq"/>
        </authorList>
    </citation>
    <scope>IDENTIFICATION</scope>
    <source>
        <tissue evidence="33">Sperm</tissue>
    </source>
</reference>
<dbReference type="GO" id="GO:0046872">
    <property type="term" value="F:metal ion binding"/>
    <property type="evidence" value="ECO:0007669"/>
    <property type="project" value="UniProtKB-KW"/>
</dbReference>
<evidence type="ECO:0000256" key="27">
    <source>
        <dbReference type="ARBA" id="ARBA00052528"/>
    </source>
</evidence>
<evidence type="ECO:0000313" key="33">
    <source>
        <dbReference type="RefSeq" id="XP_032818483.1"/>
    </source>
</evidence>
<keyword evidence="9" id="KW-0408">Iron</keyword>
<evidence type="ECO:0000256" key="7">
    <source>
        <dbReference type="ARBA" id="ARBA00022964"/>
    </source>
</evidence>
<evidence type="ECO:0000256" key="31">
    <source>
        <dbReference type="SAM" id="MobiDB-lite"/>
    </source>
</evidence>
<dbReference type="RefSeq" id="XP_032818483.1">
    <property type="nucleotide sequence ID" value="XM_032962592.1"/>
</dbReference>
<evidence type="ECO:0000256" key="12">
    <source>
        <dbReference type="ARBA" id="ARBA00034924"/>
    </source>
</evidence>
<comment type="catalytic activity">
    <reaction evidence="17">
        <text>phytanoyl-CoA + 2-oxoglutarate + O2 = 2-hydroxyphytanoyl-CoA + succinate + CO2</text>
        <dbReference type="Rhea" id="RHEA:16065"/>
        <dbReference type="ChEBI" id="CHEBI:15379"/>
        <dbReference type="ChEBI" id="CHEBI:16526"/>
        <dbReference type="ChEBI" id="CHEBI:16810"/>
        <dbReference type="ChEBI" id="CHEBI:30031"/>
        <dbReference type="ChEBI" id="CHEBI:57334"/>
        <dbReference type="ChEBI" id="CHEBI:57391"/>
        <dbReference type="EC" id="1.14.11.18"/>
    </reaction>
    <physiologicalReaction direction="left-to-right" evidence="17">
        <dbReference type="Rhea" id="RHEA:16066"/>
    </physiologicalReaction>
</comment>
<keyword evidence="5" id="KW-0479">Metal-binding</keyword>
<dbReference type="GO" id="GO:0048244">
    <property type="term" value="F:phytanoyl-CoA dioxygenase activity"/>
    <property type="evidence" value="ECO:0007669"/>
    <property type="project" value="UniProtKB-EC"/>
</dbReference>
<comment type="catalytic activity">
    <reaction evidence="19">
        <text>heptadecanoyl-CoA + 2-oxoglutarate + O2 = 2-hydroxyheptadecanoyl-CoA + succinate + CO2</text>
        <dbReference type="Rhea" id="RHEA:54616"/>
        <dbReference type="ChEBI" id="CHEBI:15379"/>
        <dbReference type="ChEBI" id="CHEBI:16526"/>
        <dbReference type="ChEBI" id="CHEBI:16810"/>
        <dbReference type="ChEBI" id="CHEBI:30031"/>
        <dbReference type="ChEBI" id="CHEBI:74307"/>
        <dbReference type="ChEBI" id="CHEBI:138297"/>
    </reaction>
    <physiologicalReaction direction="left-to-right" evidence="19">
        <dbReference type="Rhea" id="RHEA:54617"/>
    </physiologicalReaction>
</comment>
<comment type="catalytic activity">
    <reaction evidence="20">
        <text>eicosanoyl-CoA + 2-oxoglutarate + O2 = 2-hydroxyeicosanoyl-CoA + succinate + CO2</text>
        <dbReference type="Rhea" id="RHEA:54620"/>
        <dbReference type="ChEBI" id="CHEBI:15379"/>
        <dbReference type="ChEBI" id="CHEBI:16526"/>
        <dbReference type="ChEBI" id="CHEBI:16810"/>
        <dbReference type="ChEBI" id="CHEBI:30031"/>
        <dbReference type="ChEBI" id="CHEBI:57380"/>
        <dbReference type="ChEBI" id="CHEBI:138298"/>
    </reaction>
    <physiologicalReaction direction="left-to-right" evidence="20">
        <dbReference type="Rhea" id="RHEA:54621"/>
    </physiologicalReaction>
</comment>
<dbReference type="GO" id="GO:0005777">
    <property type="term" value="C:peroxisome"/>
    <property type="evidence" value="ECO:0007669"/>
    <property type="project" value="UniProtKB-ARBA"/>
</dbReference>
<keyword evidence="6" id="KW-0847">Vitamin C</keyword>
<comment type="catalytic activity">
    <reaction evidence="28">
        <text>octanoyl-CoA + 2-oxoglutarate + O2 = 2-hydroxyoctanoyl-CoA + succinate + CO2</text>
        <dbReference type="Rhea" id="RHEA:54600"/>
        <dbReference type="ChEBI" id="CHEBI:15379"/>
        <dbReference type="ChEBI" id="CHEBI:16526"/>
        <dbReference type="ChEBI" id="CHEBI:16810"/>
        <dbReference type="ChEBI" id="CHEBI:30031"/>
        <dbReference type="ChEBI" id="CHEBI:57386"/>
        <dbReference type="ChEBI" id="CHEBI:138290"/>
    </reaction>
    <physiologicalReaction direction="left-to-right" evidence="28">
        <dbReference type="Rhea" id="RHEA:54601"/>
    </physiologicalReaction>
</comment>
<evidence type="ECO:0000256" key="5">
    <source>
        <dbReference type="ARBA" id="ARBA00022723"/>
    </source>
</evidence>
<comment type="catalytic activity">
    <reaction evidence="23">
        <text>3-methylhexadecanoyl-CoA + 2-oxoglutarate + O2 = 2-hydroxy-3-methylhexadecanoyl-CoA + succinate + CO2</text>
        <dbReference type="Rhea" id="RHEA:44000"/>
        <dbReference type="ChEBI" id="CHEBI:15379"/>
        <dbReference type="ChEBI" id="CHEBI:16526"/>
        <dbReference type="ChEBI" id="CHEBI:16810"/>
        <dbReference type="ChEBI" id="CHEBI:30031"/>
        <dbReference type="ChEBI" id="CHEBI:58784"/>
        <dbReference type="ChEBI" id="CHEBI:83969"/>
    </reaction>
    <physiologicalReaction direction="left-to-right" evidence="23">
        <dbReference type="Rhea" id="RHEA:44001"/>
    </physiologicalReaction>
</comment>
<comment type="similarity">
    <text evidence="4">Belongs to the PhyH family.</text>
</comment>
<comment type="cofactor">
    <cofactor evidence="1">
        <name>L-ascorbate</name>
        <dbReference type="ChEBI" id="CHEBI:38290"/>
    </cofactor>
</comment>
<feature type="compositionally biased region" description="Low complexity" evidence="31">
    <location>
        <begin position="33"/>
        <end position="49"/>
    </location>
</feature>
<dbReference type="SUPFAM" id="SSF51197">
    <property type="entry name" value="Clavaminate synthase-like"/>
    <property type="match status" value="1"/>
</dbReference>
<dbReference type="InterPro" id="IPR008775">
    <property type="entry name" value="Phytyl_CoA_dOase-like"/>
</dbReference>
<evidence type="ECO:0000256" key="25">
    <source>
        <dbReference type="ARBA" id="ARBA00051952"/>
    </source>
</evidence>
<evidence type="ECO:0000256" key="18">
    <source>
        <dbReference type="ARBA" id="ARBA00051009"/>
    </source>
</evidence>
<evidence type="ECO:0000256" key="16">
    <source>
        <dbReference type="ARBA" id="ARBA00050820"/>
    </source>
</evidence>
<evidence type="ECO:0000256" key="26">
    <source>
        <dbReference type="ARBA" id="ARBA00052152"/>
    </source>
</evidence>
<evidence type="ECO:0000256" key="19">
    <source>
        <dbReference type="ARBA" id="ARBA00051163"/>
    </source>
</evidence>
<feature type="region of interest" description="Disordered" evidence="31">
    <location>
        <begin position="33"/>
        <end position="73"/>
    </location>
</feature>
<evidence type="ECO:0000256" key="29">
    <source>
        <dbReference type="ARBA" id="ARBA00053028"/>
    </source>
</evidence>
<evidence type="ECO:0000256" key="2">
    <source>
        <dbReference type="ARBA" id="ARBA00001962"/>
    </source>
</evidence>
<proteinExistence type="inferred from homology"/>
<dbReference type="PANTHER" id="PTHR21308">
    <property type="entry name" value="PHYTANOYL-COA ALPHA-HYDROXYLASE"/>
    <property type="match status" value="1"/>
</dbReference>
<dbReference type="PANTHER" id="PTHR21308:SF1">
    <property type="entry name" value="PHYTANOYL-COA DIOXYGENASE, PEROXISOMAL"/>
    <property type="match status" value="1"/>
</dbReference>
<sequence>MAPPGHRFRTPFTTLCQHVLSLRRDPASWAHFSDASPSAPIESAAADASQPRRKLTPRDFGLGTQRAPPPPPQTMAEQRLRLFLGHLRPSPNPVSQGAVTSQHGLSSKFRYTLDNGILTPEQRAFYEDNGFIVIKGLVTDEDLERYRDRFERICRREVTVPAITIMRDIAIAKSKVAQDHSSVTKVQDFQEDPILFQYCQLPEILKYVESFTGPDIMAVHSMLINKPPDPGQKSSRHPLHQDLHFFPFRPAERIVCSWTAMQHIDRENGTLVVLPGTHKGDLKPHAYPKWEGGVNKLYLGLRDFDSTAPRFHLSMEKGDTVFFHPLLIHGSGMNRTNGFRKSISCHFASSQCHYIDVKGTSQENIEEELVDMARRVMGKDVKVSLRDIWHFKAKVVKGKRLQL</sequence>
<comment type="catalytic activity">
    <reaction evidence="25">
        <text>3-methylundecanoyl-CoA + 2-oxoglutarate + O2 = 2-hydroxy-3-methylundecanoyl-CoA + succinate + CO2</text>
        <dbReference type="Rhea" id="RHEA:55184"/>
        <dbReference type="ChEBI" id="CHEBI:15379"/>
        <dbReference type="ChEBI" id="CHEBI:16526"/>
        <dbReference type="ChEBI" id="CHEBI:16810"/>
        <dbReference type="ChEBI" id="CHEBI:30031"/>
        <dbReference type="ChEBI" id="CHEBI:84183"/>
        <dbReference type="ChEBI" id="CHEBI:138632"/>
    </reaction>
    <physiologicalReaction direction="left-to-right" evidence="25">
        <dbReference type="Rhea" id="RHEA:55185"/>
    </physiologicalReaction>
</comment>
<comment type="catalytic activity">
    <reaction evidence="16">
        <text>decanoyl-CoA + 2-oxoglutarate + O2 = 2-hydroxydecanoyl-CoA + succinate + CO2</text>
        <dbReference type="Rhea" id="RHEA:54604"/>
        <dbReference type="ChEBI" id="CHEBI:15379"/>
        <dbReference type="ChEBI" id="CHEBI:16526"/>
        <dbReference type="ChEBI" id="CHEBI:16810"/>
        <dbReference type="ChEBI" id="CHEBI:30031"/>
        <dbReference type="ChEBI" id="CHEBI:61430"/>
        <dbReference type="ChEBI" id="CHEBI:138292"/>
    </reaction>
    <physiologicalReaction direction="left-to-right" evidence="16">
        <dbReference type="Rhea" id="RHEA:54605"/>
    </physiologicalReaction>
</comment>
<comment type="catalytic activity">
    <reaction evidence="22">
        <text>octadecanoyl-CoA + 2-oxoglutarate + O2 = 2-hydroxyoctadecanoyl-CoA + succinate + CO2</text>
        <dbReference type="Rhea" id="RHEA:54624"/>
        <dbReference type="ChEBI" id="CHEBI:15379"/>
        <dbReference type="ChEBI" id="CHEBI:16526"/>
        <dbReference type="ChEBI" id="CHEBI:16810"/>
        <dbReference type="ChEBI" id="CHEBI:30031"/>
        <dbReference type="ChEBI" id="CHEBI:57394"/>
        <dbReference type="ChEBI" id="CHEBI:74116"/>
    </reaction>
    <physiologicalReaction direction="left-to-right" evidence="22">
        <dbReference type="Rhea" id="RHEA:54625"/>
    </physiologicalReaction>
</comment>
<evidence type="ECO:0000256" key="30">
    <source>
        <dbReference type="ARBA" id="ARBA00071213"/>
    </source>
</evidence>
<comment type="catalytic activity">
    <reaction evidence="14">
        <text>3-methylbutanoyl-CoA + 2-oxoglutarate + O2 = 2-hydroxy-3-methylbutanoyl-CoA + succinate + CO2</text>
        <dbReference type="Rhea" id="RHEA:54612"/>
        <dbReference type="ChEBI" id="CHEBI:15379"/>
        <dbReference type="ChEBI" id="CHEBI:16526"/>
        <dbReference type="ChEBI" id="CHEBI:16810"/>
        <dbReference type="ChEBI" id="CHEBI:30031"/>
        <dbReference type="ChEBI" id="CHEBI:57345"/>
        <dbReference type="ChEBI" id="CHEBI:138296"/>
    </reaction>
    <physiologicalReaction direction="left-to-right" evidence="14">
        <dbReference type="Rhea" id="RHEA:54613"/>
    </physiologicalReaction>
</comment>
<dbReference type="InterPro" id="IPR047128">
    <property type="entry name" value="PhyH"/>
</dbReference>
<evidence type="ECO:0000256" key="17">
    <source>
        <dbReference type="ARBA" id="ARBA00050962"/>
    </source>
</evidence>
<evidence type="ECO:0000256" key="14">
    <source>
        <dbReference type="ARBA" id="ARBA00050439"/>
    </source>
</evidence>
<evidence type="ECO:0000256" key="8">
    <source>
        <dbReference type="ARBA" id="ARBA00023002"/>
    </source>
</evidence>
<evidence type="ECO:0000256" key="24">
    <source>
        <dbReference type="ARBA" id="ARBA00051909"/>
    </source>
</evidence>
<comment type="catalytic activity">
    <reaction evidence="26">
        <text>3-methyldodecanoyl-CoA + 2-oxoglutarate + O2 = 2-hydroxy-3-methyldodecanoyl-CoA + succinate + CO2</text>
        <dbReference type="Rhea" id="RHEA:55192"/>
        <dbReference type="ChEBI" id="CHEBI:15379"/>
        <dbReference type="ChEBI" id="CHEBI:16526"/>
        <dbReference type="ChEBI" id="CHEBI:16810"/>
        <dbReference type="ChEBI" id="CHEBI:30031"/>
        <dbReference type="ChEBI" id="CHEBI:138636"/>
        <dbReference type="ChEBI" id="CHEBI:138637"/>
    </reaction>
    <physiologicalReaction direction="left-to-right" evidence="26">
        <dbReference type="Rhea" id="RHEA:55193"/>
    </physiologicalReaction>
</comment>
<organism evidence="32 33">
    <name type="scientific">Petromyzon marinus</name>
    <name type="common">Sea lamprey</name>
    <dbReference type="NCBI Taxonomy" id="7757"/>
    <lineage>
        <taxon>Eukaryota</taxon>
        <taxon>Metazoa</taxon>
        <taxon>Chordata</taxon>
        <taxon>Craniata</taxon>
        <taxon>Vertebrata</taxon>
        <taxon>Cyclostomata</taxon>
        <taxon>Hyperoartia</taxon>
        <taxon>Petromyzontiformes</taxon>
        <taxon>Petromyzontidae</taxon>
        <taxon>Petromyzon</taxon>
    </lineage>
</organism>
<keyword evidence="7" id="KW-0223">Dioxygenase</keyword>
<dbReference type="FunFam" id="2.60.120.620:FF:000012">
    <property type="entry name" value="Phytanoyl-CoA dioxygenase, peroxisomal"/>
    <property type="match status" value="1"/>
</dbReference>
<evidence type="ECO:0000256" key="13">
    <source>
        <dbReference type="ARBA" id="ARBA00050314"/>
    </source>
</evidence>
<evidence type="ECO:0000313" key="32">
    <source>
        <dbReference type="Proteomes" id="UP001318040"/>
    </source>
</evidence>
<comment type="cofactor">
    <cofactor evidence="29">
        <name>ATP</name>
        <dbReference type="ChEBI" id="CHEBI:30616"/>
    </cofactor>
</comment>
<comment type="pathway">
    <text evidence="3">Lipid metabolism; fatty acid metabolism.</text>
</comment>
<comment type="catalytic activity">
    <reaction evidence="24">
        <text>3-methylnonanoyl-CoA + 2-oxoglutarate + O2 = 2-hydroxy-3-methylnonanoyl-CoA + succinate + CO2</text>
        <dbReference type="Rhea" id="RHEA:55180"/>
        <dbReference type="ChEBI" id="CHEBI:15379"/>
        <dbReference type="ChEBI" id="CHEBI:16526"/>
        <dbReference type="ChEBI" id="CHEBI:16810"/>
        <dbReference type="ChEBI" id="CHEBI:30031"/>
        <dbReference type="ChEBI" id="CHEBI:138633"/>
        <dbReference type="ChEBI" id="CHEBI:138634"/>
    </reaction>
    <physiologicalReaction direction="left-to-right" evidence="24">
        <dbReference type="Rhea" id="RHEA:55181"/>
    </physiologicalReaction>
</comment>
<evidence type="ECO:0000256" key="15">
    <source>
        <dbReference type="ARBA" id="ARBA00050601"/>
    </source>
</evidence>
<dbReference type="GO" id="GO:0031418">
    <property type="term" value="F:L-ascorbic acid binding"/>
    <property type="evidence" value="ECO:0007669"/>
    <property type="project" value="UniProtKB-KW"/>
</dbReference>
<evidence type="ECO:0000256" key="3">
    <source>
        <dbReference type="ARBA" id="ARBA00004872"/>
    </source>
</evidence>
<evidence type="ECO:0000256" key="20">
    <source>
        <dbReference type="ARBA" id="ARBA00051281"/>
    </source>
</evidence>
<accession>A0AAJ7X3A8</accession>
<comment type="catalytic activity">
    <reaction evidence="13">
        <text>tetradecanoyl-CoA + 2-oxoglutarate + O2 = 2-hydroxytetradecanoyl-CoA + succinate + CO2</text>
        <dbReference type="Rhea" id="RHEA:54632"/>
        <dbReference type="ChEBI" id="CHEBI:15379"/>
        <dbReference type="ChEBI" id="CHEBI:16526"/>
        <dbReference type="ChEBI" id="CHEBI:16810"/>
        <dbReference type="ChEBI" id="CHEBI:30031"/>
        <dbReference type="ChEBI" id="CHEBI:57385"/>
        <dbReference type="ChEBI" id="CHEBI:138300"/>
    </reaction>
    <physiologicalReaction direction="left-to-right" evidence="13">
        <dbReference type="Rhea" id="RHEA:54633"/>
    </physiologicalReaction>
</comment>
<evidence type="ECO:0000256" key="9">
    <source>
        <dbReference type="ARBA" id="ARBA00023004"/>
    </source>
</evidence>
<dbReference type="AlphaFoldDB" id="A0AAJ7X3A8"/>
<dbReference type="Proteomes" id="UP001318040">
    <property type="component" value="Chromosome 2"/>
</dbReference>
<keyword evidence="32" id="KW-1185">Reference proteome</keyword>
<evidence type="ECO:0000256" key="23">
    <source>
        <dbReference type="ARBA" id="ARBA00051796"/>
    </source>
</evidence>
<comment type="catalytic activity">
    <reaction evidence="27">
        <text>butanoyl-CoA + 2-oxoglutarate + O2 = 2-hydroxybutanoyl-CoA + succinate + CO2</text>
        <dbReference type="Rhea" id="RHEA:55176"/>
        <dbReference type="ChEBI" id="CHEBI:15379"/>
        <dbReference type="ChEBI" id="CHEBI:16526"/>
        <dbReference type="ChEBI" id="CHEBI:16810"/>
        <dbReference type="ChEBI" id="CHEBI:30031"/>
        <dbReference type="ChEBI" id="CHEBI:57371"/>
        <dbReference type="ChEBI" id="CHEBI:138628"/>
    </reaction>
    <physiologicalReaction direction="left-to-right" evidence="27">
        <dbReference type="Rhea" id="RHEA:55177"/>
    </physiologicalReaction>
</comment>
<evidence type="ECO:0000256" key="22">
    <source>
        <dbReference type="ARBA" id="ARBA00051765"/>
    </source>
</evidence>
<gene>
    <name evidence="33" type="primary">LOC116947152</name>
</gene>
<evidence type="ECO:0000256" key="21">
    <source>
        <dbReference type="ARBA" id="ARBA00051373"/>
    </source>
</evidence>
<comment type="catalytic activity">
    <reaction evidence="15">
        <text>hexanoyl-CoA + 2-oxoglutarate + O2 = 2-hydroxyhexanoyl-CoA + succinate + CO2</text>
        <dbReference type="Rhea" id="RHEA:55172"/>
        <dbReference type="ChEBI" id="CHEBI:15379"/>
        <dbReference type="ChEBI" id="CHEBI:16526"/>
        <dbReference type="ChEBI" id="CHEBI:16810"/>
        <dbReference type="ChEBI" id="CHEBI:30031"/>
        <dbReference type="ChEBI" id="CHEBI:62620"/>
        <dbReference type="ChEBI" id="CHEBI:138630"/>
    </reaction>
    <physiologicalReaction direction="left-to-right" evidence="15">
        <dbReference type="Rhea" id="RHEA:55173"/>
    </physiologicalReaction>
</comment>
<dbReference type="EC" id="1.14.11.18" evidence="10"/>
<evidence type="ECO:0000256" key="1">
    <source>
        <dbReference type="ARBA" id="ARBA00001961"/>
    </source>
</evidence>
<evidence type="ECO:0000256" key="11">
    <source>
        <dbReference type="ARBA" id="ARBA00034921"/>
    </source>
</evidence>
<protein>
    <recommendedName>
        <fullName evidence="30">Phytanoyl-CoA dioxygenase, peroxisomal</fullName>
        <ecNumber evidence="10">1.14.11.18</ecNumber>
    </recommendedName>
    <alternativeName>
        <fullName evidence="11">Phytanic acid oxidase</fullName>
    </alternativeName>
    <alternativeName>
        <fullName evidence="12">Phytanoyl-CoA alpha-hydroxylase</fullName>
    </alternativeName>
</protein>
<dbReference type="KEGG" id="pmrn:116947152"/>
<evidence type="ECO:0000256" key="28">
    <source>
        <dbReference type="ARBA" id="ARBA00052623"/>
    </source>
</evidence>
<comment type="cofactor">
    <cofactor evidence="2">
        <name>Fe cation</name>
        <dbReference type="ChEBI" id="CHEBI:24875"/>
    </cofactor>
</comment>